<comment type="caution">
    <text evidence="1">The sequence shown here is derived from an EMBL/GenBank/DDBJ whole genome shotgun (WGS) entry which is preliminary data.</text>
</comment>
<organism evidence="1 2">
    <name type="scientific">Portunus trituberculatus</name>
    <name type="common">Swimming crab</name>
    <name type="synonym">Neptunus trituberculatus</name>
    <dbReference type="NCBI Taxonomy" id="210409"/>
    <lineage>
        <taxon>Eukaryota</taxon>
        <taxon>Metazoa</taxon>
        <taxon>Ecdysozoa</taxon>
        <taxon>Arthropoda</taxon>
        <taxon>Crustacea</taxon>
        <taxon>Multicrustacea</taxon>
        <taxon>Malacostraca</taxon>
        <taxon>Eumalacostraca</taxon>
        <taxon>Eucarida</taxon>
        <taxon>Decapoda</taxon>
        <taxon>Pleocyemata</taxon>
        <taxon>Brachyura</taxon>
        <taxon>Eubrachyura</taxon>
        <taxon>Portunoidea</taxon>
        <taxon>Portunidae</taxon>
        <taxon>Portuninae</taxon>
        <taxon>Portunus</taxon>
    </lineage>
</organism>
<name>A0A5B7ET90_PORTR</name>
<proteinExistence type="predicted"/>
<dbReference type="EMBL" id="VSRR010003982">
    <property type="protein sequence ID" value="MPC38120.1"/>
    <property type="molecule type" value="Genomic_DNA"/>
</dbReference>
<gene>
    <name evidence="1" type="ORF">E2C01_031622</name>
</gene>
<sequence length="129" mass="14126">MDEDKQWSMKGSQDSPGLVVHSWSALRVGSAEQLTALLRRAGKLEIHALITSSQKSLQGLTSKSSNTPLGDMVWARRQSGCSNSQRNSWASGWHSDVLRRQATTRLVRSTTAVTRGSGKNELIGCWSIT</sequence>
<keyword evidence="2" id="KW-1185">Reference proteome</keyword>
<evidence type="ECO:0000313" key="1">
    <source>
        <dbReference type="EMBL" id="MPC38120.1"/>
    </source>
</evidence>
<dbReference type="Proteomes" id="UP000324222">
    <property type="component" value="Unassembled WGS sequence"/>
</dbReference>
<protein>
    <submittedName>
        <fullName evidence="1">Uncharacterized protein</fullName>
    </submittedName>
</protein>
<evidence type="ECO:0000313" key="2">
    <source>
        <dbReference type="Proteomes" id="UP000324222"/>
    </source>
</evidence>
<reference evidence="1 2" key="1">
    <citation type="submission" date="2019-05" db="EMBL/GenBank/DDBJ databases">
        <title>Another draft genome of Portunus trituberculatus and its Hox gene families provides insights of decapod evolution.</title>
        <authorList>
            <person name="Jeong J.-H."/>
            <person name="Song I."/>
            <person name="Kim S."/>
            <person name="Choi T."/>
            <person name="Kim D."/>
            <person name="Ryu S."/>
            <person name="Kim W."/>
        </authorList>
    </citation>
    <scope>NUCLEOTIDE SEQUENCE [LARGE SCALE GENOMIC DNA]</scope>
    <source>
        <tissue evidence="1">Muscle</tissue>
    </source>
</reference>
<dbReference type="AlphaFoldDB" id="A0A5B7ET90"/>
<accession>A0A5B7ET90</accession>